<protein>
    <submittedName>
        <fullName evidence="1">Uncharacterized protein</fullName>
    </submittedName>
</protein>
<gene>
    <name evidence="1" type="ORF">F5144DRAFT_582676</name>
</gene>
<dbReference type="EMBL" id="JAGIZQ010000006">
    <property type="protein sequence ID" value="KAH6623221.1"/>
    <property type="molecule type" value="Genomic_DNA"/>
</dbReference>
<evidence type="ECO:0000313" key="1">
    <source>
        <dbReference type="EMBL" id="KAH6623221.1"/>
    </source>
</evidence>
<accession>A0ACB7NXP9</accession>
<evidence type="ECO:0000313" key="2">
    <source>
        <dbReference type="Proteomes" id="UP000724584"/>
    </source>
</evidence>
<comment type="caution">
    <text evidence="1">The sequence shown here is derived from an EMBL/GenBank/DDBJ whole genome shotgun (WGS) entry which is preliminary data.</text>
</comment>
<sequence>MSMPAAISDTSGILAAGITLSVFTTGIVTVRLAANLHQTGKLQADDYLSIIALVFLVGNFGVFYELYKSEGEGFAELDPRPAIRRVAQYAEAGIFLSGFSLWTAKLPVLVLLARIFGIHRGVRISSIITTIVLGVAVIGADIYNAVICWPPSVDDDLTVFLGYVAKCTEASSLTGVILAPIGLVADIIIFILPIPVILKLQLSMEKKIGLVVVFLFGLVAIAGTAVSMKFKIDSRSGHATDVQLAMILTLLETAIVIAAGCVPAVKAFWAGFIIGSGWYSRLTSLLSTSGRNTSRGTERSTKQSQDSLQRDGSSTENINDYYQLEEQHSVGKWPHVVAHPYQVGASGGRPPRY</sequence>
<proteinExistence type="predicted"/>
<keyword evidence="2" id="KW-1185">Reference proteome</keyword>
<organism evidence="1 2">
    <name type="scientific">Chaetomium tenue</name>
    <dbReference type="NCBI Taxonomy" id="1854479"/>
    <lineage>
        <taxon>Eukaryota</taxon>
        <taxon>Fungi</taxon>
        <taxon>Dikarya</taxon>
        <taxon>Ascomycota</taxon>
        <taxon>Pezizomycotina</taxon>
        <taxon>Sordariomycetes</taxon>
        <taxon>Sordariomycetidae</taxon>
        <taxon>Sordariales</taxon>
        <taxon>Chaetomiaceae</taxon>
        <taxon>Chaetomium</taxon>
    </lineage>
</organism>
<dbReference type="Proteomes" id="UP000724584">
    <property type="component" value="Unassembled WGS sequence"/>
</dbReference>
<name>A0ACB7NXP9_9PEZI</name>
<reference evidence="1 2" key="1">
    <citation type="journal article" date="2021" name="Nat. Commun.">
        <title>Genetic determinants of endophytism in the Arabidopsis root mycobiome.</title>
        <authorList>
            <person name="Mesny F."/>
            <person name="Miyauchi S."/>
            <person name="Thiergart T."/>
            <person name="Pickel B."/>
            <person name="Atanasova L."/>
            <person name="Karlsson M."/>
            <person name="Huettel B."/>
            <person name="Barry K.W."/>
            <person name="Haridas S."/>
            <person name="Chen C."/>
            <person name="Bauer D."/>
            <person name="Andreopoulos W."/>
            <person name="Pangilinan J."/>
            <person name="LaButti K."/>
            <person name="Riley R."/>
            <person name="Lipzen A."/>
            <person name="Clum A."/>
            <person name="Drula E."/>
            <person name="Henrissat B."/>
            <person name="Kohler A."/>
            <person name="Grigoriev I.V."/>
            <person name="Martin F.M."/>
            <person name="Hacquard S."/>
        </authorList>
    </citation>
    <scope>NUCLEOTIDE SEQUENCE [LARGE SCALE GENOMIC DNA]</scope>
    <source>
        <strain evidence="1 2">MPI-SDFR-AT-0079</strain>
    </source>
</reference>